<gene>
    <name evidence="1" type="ORF">EI684_16090</name>
</gene>
<comment type="caution">
    <text evidence="1">The sequence shown here is derived from an EMBL/GenBank/DDBJ whole genome shotgun (WGS) entry which is preliminary data.</text>
</comment>
<organism evidence="1 2">
    <name type="scientific">Candidatus Viridilinea halotolerans</name>
    <dbReference type="NCBI Taxonomy" id="2491704"/>
    <lineage>
        <taxon>Bacteria</taxon>
        <taxon>Bacillati</taxon>
        <taxon>Chloroflexota</taxon>
        <taxon>Chloroflexia</taxon>
        <taxon>Chloroflexales</taxon>
        <taxon>Chloroflexineae</taxon>
        <taxon>Oscillochloridaceae</taxon>
        <taxon>Candidatus Viridilinea</taxon>
    </lineage>
</organism>
<evidence type="ECO:0000313" key="1">
    <source>
        <dbReference type="EMBL" id="RRR69293.1"/>
    </source>
</evidence>
<name>A0A426TV55_9CHLR</name>
<dbReference type="SUPFAM" id="SSF64182">
    <property type="entry name" value="DHH phosphoesterases"/>
    <property type="match status" value="1"/>
</dbReference>
<dbReference type="Proteomes" id="UP000280307">
    <property type="component" value="Unassembled WGS sequence"/>
</dbReference>
<protein>
    <submittedName>
        <fullName evidence="1">Uncharacterized protein</fullName>
    </submittedName>
</protein>
<dbReference type="AlphaFoldDB" id="A0A426TV55"/>
<proteinExistence type="predicted"/>
<dbReference type="InterPro" id="IPR038763">
    <property type="entry name" value="DHH_sf"/>
</dbReference>
<reference evidence="1 2" key="1">
    <citation type="submission" date="2018-12" db="EMBL/GenBank/DDBJ databases">
        <title>Genome Sequence of Candidatus Viridilinea halotolerans isolated from saline sulfide-rich spring.</title>
        <authorList>
            <person name="Grouzdev D.S."/>
            <person name="Burganskaya E.I."/>
            <person name="Krutkina M.S."/>
            <person name="Sukhacheva M.V."/>
            <person name="Gorlenko V.M."/>
        </authorList>
    </citation>
    <scope>NUCLEOTIDE SEQUENCE [LARGE SCALE GENOMIC DNA]</scope>
    <source>
        <strain evidence="1">Chok-6</strain>
    </source>
</reference>
<sequence>MEAPTVIVGHLAPDLDCLVAIWILVRFGGASDANLEFVPAGRTLDSRPPDADPAIVHVDTGGGRFDHHHCADTTLSAAELVRRAIAPADPALRQLVDQVTRIDHAEAYGGPQPVFFNITDLIAGYNALYPNRPHHVAMAMLPNLDAWYEHEQRSVRLERAFNRRLEFQTRWGLGIAMASDDGGSSKLAYSHGAVLYAYRDRRGYMGIAAQHRSAVDLGPIYNDLKRVDKQADWYLHPSHRLLLCGTPKAPPRVPSALSLEELVDVLKRRG</sequence>
<accession>A0A426TV55</accession>
<dbReference type="EMBL" id="RSAS01000648">
    <property type="protein sequence ID" value="RRR69293.1"/>
    <property type="molecule type" value="Genomic_DNA"/>
</dbReference>
<evidence type="ECO:0000313" key="2">
    <source>
        <dbReference type="Proteomes" id="UP000280307"/>
    </source>
</evidence>